<dbReference type="FunFam" id="3.40.50.2000:FF:000055">
    <property type="entry name" value="Glycosyltransferase"/>
    <property type="match status" value="1"/>
</dbReference>
<accession>A0AAD4J790</accession>
<dbReference type="Gene3D" id="3.40.50.2000">
    <property type="entry name" value="Glycogen Phosphorylase B"/>
    <property type="match status" value="2"/>
</dbReference>
<dbReference type="Pfam" id="PF00201">
    <property type="entry name" value="UDPGT"/>
    <property type="match status" value="1"/>
</dbReference>
<reference evidence="6 7" key="1">
    <citation type="journal article" date="2021" name="Nat. Commun.">
        <title>Incipient diploidization of the medicinal plant Perilla within 10,000 years.</title>
        <authorList>
            <person name="Zhang Y."/>
            <person name="Shen Q."/>
            <person name="Leng L."/>
            <person name="Zhang D."/>
            <person name="Chen S."/>
            <person name="Shi Y."/>
            <person name="Ning Z."/>
            <person name="Chen S."/>
        </authorList>
    </citation>
    <scope>NUCLEOTIDE SEQUENCE [LARGE SCALE GENOMIC DNA]</scope>
    <source>
        <strain evidence="7">cv. PC099</strain>
    </source>
</reference>
<dbReference type="EC" id="2.4.1.-" evidence="5"/>
<dbReference type="AlphaFoldDB" id="A0AAD4J790"/>
<dbReference type="SUPFAM" id="SSF53756">
    <property type="entry name" value="UDP-Glycosyltransferase/glycogen phosphorylase"/>
    <property type="match status" value="1"/>
</dbReference>
<comment type="similarity">
    <text evidence="1 4">Belongs to the UDP-glycosyltransferase family.</text>
</comment>
<keyword evidence="2 4" id="KW-0808">Transferase</keyword>
<proteinExistence type="inferred from homology"/>
<protein>
    <recommendedName>
        <fullName evidence="5">Glycosyltransferase</fullName>
        <ecNumber evidence="5">2.4.1.-</ecNumber>
    </recommendedName>
</protein>
<gene>
    <name evidence="6" type="ORF">C2S53_013940</name>
</gene>
<sequence>MGSIAEKQKPHAVMVPYPAQGHVTPMMRLAKLLHSRGFHVTFVNTEFNHRRLIRSKGPDSVKGLPDFRFETIPDGMPPSDLDATQDVPLLCYYTKKTCLEPFKELLSRLNSSVGVPPISCVVSDGVMSFGIKAAQQMGIPDVQFWTASAASFIGYLHYRQLIQRGIAPFKNDDYITDGTLYKPVDWITGMPGIRLRDLPSVFRTSDPDDIMFEFFGEEAQNCLKASAMIFNNFHELEKEAIETVISKFKYTNIYTIGPLPLLVAKHVPEGEVKYLNSSLWKTDTQVLEWLEKQKPESVVYVNYGSITTMTGENFQEFAWGLVESKQPFLWIVRPDVVKGNAAKLPREFLEVVEERGLLTSWCAQDQVLAHEAVGAFLTHCGWNSNLESISCGVPVIGWPYFADQQTNCHYSCQKWGIGMEIDHDVKRGEVANLIKEMMEGEKGKEMRRKAQQWKKLAIAATDVGGESYVNFHEFIKIKKPSLGY</sequence>
<evidence type="ECO:0000256" key="3">
    <source>
        <dbReference type="ARBA" id="ARBA00051003"/>
    </source>
</evidence>
<dbReference type="FunFam" id="3.40.50.2000:FF:000027">
    <property type="entry name" value="Glycosyltransferase"/>
    <property type="match status" value="1"/>
</dbReference>
<dbReference type="PANTHER" id="PTHR11926:SF1547">
    <property type="entry name" value="GLYCOSYLTRANSFERASE"/>
    <property type="match status" value="1"/>
</dbReference>
<evidence type="ECO:0000313" key="7">
    <source>
        <dbReference type="Proteomes" id="UP001190926"/>
    </source>
</evidence>
<name>A0AAD4J790_PERFH</name>
<dbReference type="EMBL" id="SDAM02000124">
    <property type="protein sequence ID" value="KAH6828449.1"/>
    <property type="molecule type" value="Genomic_DNA"/>
</dbReference>
<dbReference type="InterPro" id="IPR002213">
    <property type="entry name" value="UDP_glucos_trans"/>
</dbReference>
<evidence type="ECO:0000256" key="4">
    <source>
        <dbReference type="RuleBase" id="RU003718"/>
    </source>
</evidence>
<comment type="catalytic activity">
    <reaction evidence="3">
        <text>7-deoxyloganetin + UDP-alpha-D-glucose = 7-deoxyloganin + UDP + H(+)</text>
        <dbReference type="Rhea" id="RHEA:39899"/>
        <dbReference type="ChEBI" id="CHEBI:15378"/>
        <dbReference type="ChEBI" id="CHEBI:18370"/>
        <dbReference type="ChEBI" id="CHEBI:58223"/>
        <dbReference type="ChEBI" id="CHEBI:58885"/>
        <dbReference type="ChEBI" id="CHEBI:76849"/>
        <dbReference type="EC" id="2.4.1.324"/>
    </reaction>
</comment>
<dbReference type="CDD" id="cd03784">
    <property type="entry name" value="GT1_Gtf-like"/>
    <property type="match status" value="1"/>
</dbReference>
<dbReference type="GO" id="GO:0080043">
    <property type="term" value="F:quercetin 3-O-glucosyltransferase activity"/>
    <property type="evidence" value="ECO:0007669"/>
    <property type="project" value="TreeGrafter"/>
</dbReference>
<dbReference type="Proteomes" id="UP001190926">
    <property type="component" value="Unassembled WGS sequence"/>
</dbReference>
<dbReference type="PANTHER" id="PTHR11926">
    <property type="entry name" value="GLUCOSYL/GLUCURONOSYL TRANSFERASES"/>
    <property type="match status" value="1"/>
</dbReference>
<evidence type="ECO:0000256" key="2">
    <source>
        <dbReference type="ARBA" id="ARBA00022679"/>
    </source>
</evidence>
<dbReference type="InterPro" id="IPR035595">
    <property type="entry name" value="UDP_glycos_trans_CS"/>
</dbReference>
<comment type="caution">
    <text evidence="6">The sequence shown here is derived from an EMBL/GenBank/DDBJ whole genome shotgun (WGS) entry which is preliminary data.</text>
</comment>
<evidence type="ECO:0000256" key="1">
    <source>
        <dbReference type="ARBA" id="ARBA00009995"/>
    </source>
</evidence>
<evidence type="ECO:0000313" key="6">
    <source>
        <dbReference type="EMBL" id="KAH6828449.1"/>
    </source>
</evidence>
<keyword evidence="4" id="KW-0328">Glycosyltransferase</keyword>
<evidence type="ECO:0000256" key="5">
    <source>
        <dbReference type="RuleBase" id="RU362057"/>
    </source>
</evidence>
<keyword evidence="7" id="KW-1185">Reference proteome</keyword>
<dbReference type="PROSITE" id="PS00375">
    <property type="entry name" value="UDPGT"/>
    <property type="match status" value="1"/>
</dbReference>
<organism evidence="6 7">
    <name type="scientific">Perilla frutescens var. hirtella</name>
    <name type="common">Perilla citriodora</name>
    <name type="synonym">Perilla setoyensis</name>
    <dbReference type="NCBI Taxonomy" id="608512"/>
    <lineage>
        <taxon>Eukaryota</taxon>
        <taxon>Viridiplantae</taxon>
        <taxon>Streptophyta</taxon>
        <taxon>Embryophyta</taxon>
        <taxon>Tracheophyta</taxon>
        <taxon>Spermatophyta</taxon>
        <taxon>Magnoliopsida</taxon>
        <taxon>eudicotyledons</taxon>
        <taxon>Gunneridae</taxon>
        <taxon>Pentapetalae</taxon>
        <taxon>asterids</taxon>
        <taxon>lamiids</taxon>
        <taxon>Lamiales</taxon>
        <taxon>Lamiaceae</taxon>
        <taxon>Nepetoideae</taxon>
        <taxon>Elsholtzieae</taxon>
        <taxon>Perilla</taxon>
    </lineage>
</organism>
<dbReference type="GO" id="GO:0080044">
    <property type="term" value="F:quercetin 7-O-glucosyltransferase activity"/>
    <property type="evidence" value="ECO:0007669"/>
    <property type="project" value="TreeGrafter"/>
</dbReference>